<keyword evidence="3" id="KW-0238">DNA-binding</keyword>
<dbReference type="PRINTS" id="PR00038">
    <property type="entry name" value="HTHLUXR"/>
</dbReference>
<dbReference type="PROSITE" id="PS50110">
    <property type="entry name" value="RESPONSE_REGULATORY"/>
    <property type="match status" value="1"/>
</dbReference>
<evidence type="ECO:0000259" key="6">
    <source>
        <dbReference type="PROSITE" id="PS50043"/>
    </source>
</evidence>
<dbReference type="InterPro" id="IPR000792">
    <property type="entry name" value="Tscrpt_reg_LuxR_C"/>
</dbReference>
<feature type="domain" description="HTH luxR-type" evidence="6">
    <location>
        <begin position="154"/>
        <end position="219"/>
    </location>
</feature>
<keyword evidence="9" id="KW-1185">Reference proteome</keyword>
<dbReference type="SMART" id="SM00421">
    <property type="entry name" value="HTH_LUXR"/>
    <property type="match status" value="1"/>
</dbReference>
<dbReference type="InterPro" id="IPR001789">
    <property type="entry name" value="Sig_transdc_resp-reg_receiver"/>
</dbReference>
<dbReference type="SMART" id="SM00448">
    <property type="entry name" value="REC"/>
    <property type="match status" value="1"/>
</dbReference>
<proteinExistence type="predicted"/>
<evidence type="ECO:0000256" key="5">
    <source>
        <dbReference type="PROSITE-ProRule" id="PRU00169"/>
    </source>
</evidence>
<evidence type="ECO:0000256" key="1">
    <source>
        <dbReference type="ARBA" id="ARBA00022553"/>
    </source>
</evidence>
<protein>
    <submittedName>
        <fullName evidence="8">Response regulator transcription factor</fullName>
    </submittedName>
</protein>
<feature type="modified residue" description="4-aspartylphosphate" evidence="5">
    <location>
        <position position="60"/>
    </location>
</feature>
<dbReference type="CDD" id="cd06170">
    <property type="entry name" value="LuxR_C_like"/>
    <property type="match status" value="1"/>
</dbReference>
<dbReference type="GO" id="GO:0003677">
    <property type="term" value="F:DNA binding"/>
    <property type="evidence" value="ECO:0007669"/>
    <property type="project" value="UniProtKB-KW"/>
</dbReference>
<organism evidence="8 9">
    <name type="scientific">Streptomyces hainanensis</name>
    <dbReference type="NCBI Taxonomy" id="402648"/>
    <lineage>
        <taxon>Bacteria</taxon>
        <taxon>Bacillati</taxon>
        <taxon>Actinomycetota</taxon>
        <taxon>Actinomycetes</taxon>
        <taxon>Kitasatosporales</taxon>
        <taxon>Streptomycetaceae</taxon>
        <taxon>Streptomyces</taxon>
    </lineage>
</organism>
<keyword evidence="4" id="KW-0804">Transcription</keyword>
<dbReference type="CDD" id="cd17535">
    <property type="entry name" value="REC_NarL-like"/>
    <property type="match status" value="1"/>
</dbReference>
<dbReference type="InterPro" id="IPR011006">
    <property type="entry name" value="CheY-like_superfamily"/>
</dbReference>
<dbReference type="SUPFAM" id="SSF46894">
    <property type="entry name" value="C-terminal effector domain of the bipartite response regulators"/>
    <property type="match status" value="1"/>
</dbReference>
<sequence>MPDTRPAVRVLVADDEPLIVAGLRTVLESAPDIRVVAEAGDGRAAVDAALRHRVDVALLDINMPALDGLAALEELHRRAPGVRAVMLTAFGAEPNVLRALQAGAAGFLLKNCTPGELVGAVVAAHGGDAYLSPPVTRLVLGRVAPEAARRRREAGELLARLTARESDVVRLVAEGLSNAEIGRRLLMSEMSIKTYVSRALGKLGCANRVQLALLVRDASPTGLG</sequence>
<dbReference type="PANTHER" id="PTHR43214">
    <property type="entry name" value="TWO-COMPONENT RESPONSE REGULATOR"/>
    <property type="match status" value="1"/>
</dbReference>
<dbReference type="Pfam" id="PF00072">
    <property type="entry name" value="Response_reg"/>
    <property type="match status" value="1"/>
</dbReference>
<dbReference type="InterPro" id="IPR016032">
    <property type="entry name" value="Sig_transdc_resp-reg_C-effctor"/>
</dbReference>
<keyword evidence="1 5" id="KW-0597">Phosphoprotein</keyword>
<evidence type="ECO:0000256" key="3">
    <source>
        <dbReference type="ARBA" id="ARBA00023125"/>
    </source>
</evidence>
<evidence type="ECO:0000256" key="2">
    <source>
        <dbReference type="ARBA" id="ARBA00023015"/>
    </source>
</evidence>
<dbReference type="GO" id="GO:0000160">
    <property type="term" value="P:phosphorelay signal transduction system"/>
    <property type="evidence" value="ECO:0007669"/>
    <property type="project" value="InterPro"/>
</dbReference>
<dbReference type="PROSITE" id="PS00622">
    <property type="entry name" value="HTH_LUXR_1"/>
    <property type="match status" value="1"/>
</dbReference>
<reference evidence="8 9" key="1">
    <citation type="submission" date="2019-03" db="EMBL/GenBank/DDBJ databases">
        <title>Draft genome sequences of novel Actinobacteria.</title>
        <authorList>
            <person name="Sahin N."/>
            <person name="Ay H."/>
            <person name="Saygin H."/>
        </authorList>
    </citation>
    <scope>NUCLEOTIDE SEQUENCE [LARGE SCALE GENOMIC DNA]</scope>
    <source>
        <strain evidence="8 9">DSM 41900</strain>
    </source>
</reference>
<accession>A0A4R4TDE1</accession>
<dbReference type="RefSeq" id="WP_132817987.1">
    <property type="nucleotide sequence ID" value="NZ_SMKI01000102.1"/>
</dbReference>
<feature type="domain" description="Response regulatory" evidence="7">
    <location>
        <begin position="9"/>
        <end position="125"/>
    </location>
</feature>
<dbReference type="PROSITE" id="PS50043">
    <property type="entry name" value="HTH_LUXR_2"/>
    <property type="match status" value="1"/>
</dbReference>
<keyword evidence="2" id="KW-0805">Transcription regulation</keyword>
<evidence type="ECO:0000259" key="7">
    <source>
        <dbReference type="PROSITE" id="PS50110"/>
    </source>
</evidence>
<gene>
    <name evidence="8" type="ORF">E1283_12115</name>
</gene>
<dbReference type="SUPFAM" id="SSF52172">
    <property type="entry name" value="CheY-like"/>
    <property type="match status" value="1"/>
</dbReference>
<dbReference type="AlphaFoldDB" id="A0A4R4TDE1"/>
<evidence type="ECO:0000313" key="9">
    <source>
        <dbReference type="Proteomes" id="UP000295345"/>
    </source>
</evidence>
<comment type="caution">
    <text evidence="8">The sequence shown here is derived from an EMBL/GenBank/DDBJ whole genome shotgun (WGS) entry which is preliminary data.</text>
</comment>
<dbReference type="InterPro" id="IPR039420">
    <property type="entry name" value="WalR-like"/>
</dbReference>
<dbReference type="PANTHER" id="PTHR43214:SF24">
    <property type="entry name" value="TRANSCRIPTIONAL REGULATORY PROTEIN NARL-RELATED"/>
    <property type="match status" value="1"/>
</dbReference>
<evidence type="ECO:0000256" key="4">
    <source>
        <dbReference type="ARBA" id="ARBA00023163"/>
    </source>
</evidence>
<dbReference type="GO" id="GO:0006355">
    <property type="term" value="P:regulation of DNA-templated transcription"/>
    <property type="evidence" value="ECO:0007669"/>
    <property type="project" value="InterPro"/>
</dbReference>
<dbReference type="Gene3D" id="3.40.50.2300">
    <property type="match status" value="1"/>
</dbReference>
<evidence type="ECO:0000313" key="8">
    <source>
        <dbReference type="EMBL" id="TDC75558.1"/>
    </source>
</evidence>
<dbReference type="Pfam" id="PF00196">
    <property type="entry name" value="GerE"/>
    <property type="match status" value="1"/>
</dbReference>
<dbReference type="OrthoDB" id="9808843at2"/>
<name>A0A4R4TDE1_9ACTN</name>
<dbReference type="Proteomes" id="UP000295345">
    <property type="component" value="Unassembled WGS sequence"/>
</dbReference>
<dbReference type="EMBL" id="SMKI01000102">
    <property type="protein sequence ID" value="TDC75558.1"/>
    <property type="molecule type" value="Genomic_DNA"/>
</dbReference>
<dbReference type="InterPro" id="IPR058245">
    <property type="entry name" value="NreC/VraR/RcsB-like_REC"/>
</dbReference>